<evidence type="ECO:0000313" key="3">
    <source>
        <dbReference type="Proteomes" id="UP001479290"/>
    </source>
</evidence>
<dbReference type="Proteomes" id="UP001479290">
    <property type="component" value="Unassembled WGS sequence"/>
</dbReference>
<comment type="caution">
    <text evidence="2">The sequence shown here is derived from an EMBL/GenBank/DDBJ whole genome shotgun (WGS) entry which is preliminary data.</text>
</comment>
<gene>
    <name evidence="2" type="ORF">ABG768_023517</name>
</gene>
<name>A0AAW2AH84_CULAL</name>
<dbReference type="AlphaFoldDB" id="A0AAW2AH84"/>
<reference evidence="2 3" key="1">
    <citation type="submission" date="2024-05" db="EMBL/GenBank/DDBJ databases">
        <title>A high-quality chromosomal-level genome assembly of Topmouth culter (Culter alburnus).</title>
        <authorList>
            <person name="Zhao H."/>
        </authorList>
    </citation>
    <scope>NUCLEOTIDE SEQUENCE [LARGE SCALE GENOMIC DNA]</scope>
    <source>
        <strain evidence="2">CATC2023</strain>
        <tissue evidence="2">Muscle</tissue>
    </source>
</reference>
<dbReference type="EMBL" id="JAWDJR010000006">
    <property type="protein sequence ID" value="KAK9972752.1"/>
    <property type="molecule type" value="Genomic_DNA"/>
</dbReference>
<feature type="region of interest" description="Disordered" evidence="1">
    <location>
        <begin position="1"/>
        <end position="29"/>
    </location>
</feature>
<accession>A0AAW2AH84</accession>
<proteinExistence type="predicted"/>
<evidence type="ECO:0000256" key="1">
    <source>
        <dbReference type="SAM" id="MobiDB-lite"/>
    </source>
</evidence>
<evidence type="ECO:0000313" key="2">
    <source>
        <dbReference type="EMBL" id="KAK9972752.1"/>
    </source>
</evidence>
<organism evidence="2 3">
    <name type="scientific">Culter alburnus</name>
    <name type="common">Topmouth culter</name>
    <dbReference type="NCBI Taxonomy" id="194366"/>
    <lineage>
        <taxon>Eukaryota</taxon>
        <taxon>Metazoa</taxon>
        <taxon>Chordata</taxon>
        <taxon>Craniata</taxon>
        <taxon>Vertebrata</taxon>
        <taxon>Euteleostomi</taxon>
        <taxon>Actinopterygii</taxon>
        <taxon>Neopterygii</taxon>
        <taxon>Teleostei</taxon>
        <taxon>Ostariophysi</taxon>
        <taxon>Cypriniformes</taxon>
        <taxon>Xenocyprididae</taxon>
        <taxon>Xenocypridinae</taxon>
        <taxon>Culter</taxon>
    </lineage>
</organism>
<keyword evidence="3" id="KW-1185">Reference proteome</keyword>
<protein>
    <submittedName>
        <fullName evidence="2">Uncharacterized protein</fullName>
    </submittedName>
</protein>
<sequence length="49" mass="5333">MKLQRKQTGEDLVKPTSAGEHLRSVRERVGPHRVCAVQASSKSCNQTAG</sequence>
<feature type="compositionally biased region" description="Basic and acidic residues" evidence="1">
    <location>
        <begin position="20"/>
        <end position="29"/>
    </location>
</feature>